<reference evidence="1 2" key="1">
    <citation type="submission" date="2019-03" db="EMBL/GenBank/DDBJ databases">
        <title>Draft genome sequences of novel Actinobacteria.</title>
        <authorList>
            <person name="Sahin N."/>
            <person name="Ay H."/>
            <person name="Saygin H."/>
        </authorList>
    </citation>
    <scope>NUCLEOTIDE SEQUENCE [LARGE SCALE GENOMIC DNA]</scope>
    <source>
        <strain evidence="1 2">7K502</strain>
    </source>
</reference>
<sequence>MLLIGLVAGGYFYFKHQHVTEPAGQAPSGEPMVPECDLLSEKTLRDLHTTNFVSGAVGETSFTCMWRPTKGKDGTNERYLDINVSDYADYSDPTEEAESNYDYERQNVSPGATRVTEVSGPWDAGYLVGDGELAAAELVFRKGTKIVSLSYDGTDKSYGLEDGRMPIEEAEAAVKKVAEEVAPNL</sequence>
<evidence type="ECO:0008006" key="3">
    <source>
        <dbReference type="Google" id="ProtNLM"/>
    </source>
</evidence>
<comment type="caution">
    <text evidence="1">The sequence shown here is derived from an EMBL/GenBank/DDBJ whole genome shotgun (WGS) entry which is preliminary data.</text>
</comment>
<keyword evidence="2" id="KW-1185">Reference proteome</keyword>
<organism evidence="1 2">
    <name type="scientific">Saccharopolyspora elongata</name>
    <dbReference type="NCBI Taxonomy" id="2530387"/>
    <lineage>
        <taxon>Bacteria</taxon>
        <taxon>Bacillati</taxon>
        <taxon>Actinomycetota</taxon>
        <taxon>Actinomycetes</taxon>
        <taxon>Pseudonocardiales</taxon>
        <taxon>Pseudonocardiaceae</taxon>
        <taxon>Saccharopolyspora</taxon>
    </lineage>
</organism>
<protein>
    <recommendedName>
        <fullName evidence="3">DUF3558 domain-containing protein</fullName>
    </recommendedName>
</protein>
<proteinExistence type="predicted"/>
<dbReference type="AlphaFoldDB" id="A0A4R4YBG3"/>
<dbReference type="Proteomes" id="UP000294947">
    <property type="component" value="Unassembled WGS sequence"/>
</dbReference>
<dbReference type="OrthoDB" id="3687320at2"/>
<name>A0A4R4YBG3_9PSEU</name>
<accession>A0A4R4YBG3</accession>
<dbReference type="EMBL" id="SMKW01000054">
    <property type="protein sequence ID" value="TDD41796.1"/>
    <property type="molecule type" value="Genomic_DNA"/>
</dbReference>
<evidence type="ECO:0000313" key="2">
    <source>
        <dbReference type="Proteomes" id="UP000294947"/>
    </source>
</evidence>
<gene>
    <name evidence="1" type="ORF">E1288_31285</name>
</gene>
<evidence type="ECO:0000313" key="1">
    <source>
        <dbReference type="EMBL" id="TDD41796.1"/>
    </source>
</evidence>